<dbReference type="AlphaFoldDB" id="A0A2T7PSS6"/>
<protein>
    <submittedName>
        <fullName evidence="1">Uncharacterized protein</fullName>
    </submittedName>
</protein>
<organism evidence="1 2">
    <name type="scientific">Pomacea canaliculata</name>
    <name type="common">Golden apple snail</name>
    <dbReference type="NCBI Taxonomy" id="400727"/>
    <lineage>
        <taxon>Eukaryota</taxon>
        <taxon>Metazoa</taxon>
        <taxon>Spiralia</taxon>
        <taxon>Lophotrochozoa</taxon>
        <taxon>Mollusca</taxon>
        <taxon>Gastropoda</taxon>
        <taxon>Caenogastropoda</taxon>
        <taxon>Architaenioglossa</taxon>
        <taxon>Ampullarioidea</taxon>
        <taxon>Ampullariidae</taxon>
        <taxon>Pomacea</taxon>
    </lineage>
</organism>
<evidence type="ECO:0000313" key="1">
    <source>
        <dbReference type="EMBL" id="PVD36478.1"/>
    </source>
</evidence>
<keyword evidence="2" id="KW-1185">Reference proteome</keyword>
<evidence type="ECO:0000313" key="2">
    <source>
        <dbReference type="Proteomes" id="UP000245119"/>
    </source>
</evidence>
<sequence length="71" mass="8103">MLEKGNFNDRTEDESLMGRLSLSSALVCSSEHCRVQSVRYKSPSKVNTLVISLFYTFLLLPSDMRTPRSFL</sequence>
<name>A0A2T7PSS6_POMCA</name>
<accession>A0A2T7PSS6</accession>
<comment type="caution">
    <text evidence="1">The sequence shown here is derived from an EMBL/GenBank/DDBJ whole genome shotgun (WGS) entry which is preliminary data.</text>
</comment>
<dbReference type="EMBL" id="PZQS01000002">
    <property type="protein sequence ID" value="PVD36478.1"/>
    <property type="molecule type" value="Genomic_DNA"/>
</dbReference>
<reference evidence="1 2" key="1">
    <citation type="submission" date="2018-04" db="EMBL/GenBank/DDBJ databases">
        <title>The genome of golden apple snail Pomacea canaliculata provides insight into stress tolerance and invasive adaptation.</title>
        <authorList>
            <person name="Liu C."/>
            <person name="Liu B."/>
            <person name="Ren Y."/>
            <person name="Zhang Y."/>
            <person name="Wang H."/>
            <person name="Li S."/>
            <person name="Jiang F."/>
            <person name="Yin L."/>
            <person name="Zhang G."/>
            <person name="Qian W."/>
            <person name="Fan W."/>
        </authorList>
    </citation>
    <scope>NUCLEOTIDE SEQUENCE [LARGE SCALE GENOMIC DNA]</scope>
    <source>
        <strain evidence="1">SZHN2017</strain>
        <tissue evidence="1">Muscle</tissue>
    </source>
</reference>
<gene>
    <name evidence="1" type="ORF">C0Q70_03462</name>
</gene>
<dbReference type="Proteomes" id="UP000245119">
    <property type="component" value="Linkage Group LG2"/>
</dbReference>
<proteinExistence type="predicted"/>